<evidence type="ECO:0000256" key="3">
    <source>
        <dbReference type="SAM" id="SignalP"/>
    </source>
</evidence>
<evidence type="ECO:0000256" key="1">
    <source>
        <dbReference type="ARBA" id="ARBA00022685"/>
    </source>
</evidence>
<dbReference type="GeneID" id="108078952"/>
<dbReference type="GO" id="GO:0005576">
    <property type="term" value="C:extracellular region"/>
    <property type="evidence" value="ECO:0007669"/>
    <property type="project" value="UniProtKB-ARBA"/>
</dbReference>
<sequence>MAIEMRRRILFHGLFLLILVIGGVRANVILCGEELTDTLNRICHYGYRRNLGLNSIPDRSHELSFEERSLLDRVRFGSGVLSLNEACCDKSCAMEELMQYCVDKPVP</sequence>
<dbReference type="RefSeq" id="XP_017028593.1">
    <property type="nucleotide sequence ID" value="XM_017173104.3"/>
</dbReference>
<feature type="signal peptide" evidence="3">
    <location>
        <begin position="1"/>
        <end position="26"/>
    </location>
</feature>
<proteinExistence type="predicted"/>
<gene>
    <name evidence="5" type="primary">LOC108078952</name>
</gene>
<protein>
    <submittedName>
        <fullName evidence="5">Probable insulin-like peptide 3</fullName>
    </submittedName>
</protein>
<keyword evidence="4" id="KW-1185">Reference proteome</keyword>
<dbReference type="AlphaFoldDB" id="A0A6P4J273"/>
<dbReference type="InterPro" id="IPR036438">
    <property type="entry name" value="Insulin-like_sf"/>
</dbReference>
<reference evidence="5" key="1">
    <citation type="submission" date="2025-08" db="UniProtKB">
        <authorList>
            <consortium name="RefSeq"/>
        </authorList>
    </citation>
    <scope>IDENTIFICATION</scope>
    <source>
        <strain evidence="5">14028-0561.14</strain>
        <tissue evidence="5">Whole fly</tissue>
    </source>
</reference>
<evidence type="ECO:0000313" key="5">
    <source>
        <dbReference type="RefSeq" id="XP_017028593.1"/>
    </source>
</evidence>
<keyword evidence="1" id="KW-0165">Cleavage on pair of basic residues</keyword>
<dbReference type="InterPro" id="IPR022352">
    <property type="entry name" value="Ins/IGF/rlx"/>
</dbReference>
<evidence type="ECO:0000313" key="4">
    <source>
        <dbReference type="Proteomes" id="UP001652661"/>
    </source>
</evidence>
<accession>A0A6P4J273</accession>
<dbReference type="PRINTS" id="PR00276">
    <property type="entry name" value="INSULINFAMLY"/>
</dbReference>
<feature type="chain" id="PRO_5028410205" evidence="3">
    <location>
        <begin position="27"/>
        <end position="107"/>
    </location>
</feature>
<dbReference type="SUPFAM" id="SSF56994">
    <property type="entry name" value="Insulin-like"/>
    <property type="match status" value="1"/>
</dbReference>
<dbReference type="Proteomes" id="UP001652661">
    <property type="component" value="Chromosome 3L"/>
</dbReference>
<dbReference type="GO" id="GO:0005179">
    <property type="term" value="F:hormone activity"/>
    <property type="evidence" value="ECO:0007669"/>
    <property type="project" value="InterPro"/>
</dbReference>
<organism evidence="4 5">
    <name type="scientific">Drosophila kikkawai</name>
    <name type="common">Fruit fly</name>
    <dbReference type="NCBI Taxonomy" id="30033"/>
    <lineage>
        <taxon>Eukaryota</taxon>
        <taxon>Metazoa</taxon>
        <taxon>Ecdysozoa</taxon>
        <taxon>Arthropoda</taxon>
        <taxon>Hexapoda</taxon>
        <taxon>Insecta</taxon>
        <taxon>Pterygota</taxon>
        <taxon>Neoptera</taxon>
        <taxon>Endopterygota</taxon>
        <taxon>Diptera</taxon>
        <taxon>Brachycera</taxon>
        <taxon>Muscomorpha</taxon>
        <taxon>Ephydroidea</taxon>
        <taxon>Drosophilidae</taxon>
        <taxon>Drosophila</taxon>
        <taxon>Sophophora</taxon>
    </lineage>
</organism>
<evidence type="ECO:0000256" key="2">
    <source>
        <dbReference type="ARBA" id="ARBA00022729"/>
    </source>
</evidence>
<keyword evidence="2 3" id="KW-0732">Signal</keyword>
<name>A0A6P4J273_DROKI</name>
<dbReference type="Gene3D" id="1.10.100.10">
    <property type="entry name" value="Insulin-like"/>
    <property type="match status" value="1"/>
</dbReference>
<dbReference type="OrthoDB" id="10019596at2759"/>